<dbReference type="GO" id="GO:0043190">
    <property type="term" value="C:ATP-binding cassette (ABC) transporter complex"/>
    <property type="evidence" value="ECO:0007669"/>
    <property type="project" value="TreeGrafter"/>
</dbReference>
<feature type="transmembrane region" description="Helical" evidence="6">
    <location>
        <begin position="98"/>
        <end position="120"/>
    </location>
</feature>
<dbReference type="Pfam" id="PF03739">
    <property type="entry name" value="LptF_LptG"/>
    <property type="match status" value="1"/>
</dbReference>
<organism evidence="7 8">
    <name type="scientific">Devosia enhydra</name>
    <dbReference type="NCBI Taxonomy" id="665118"/>
    <lineage>
        <taxon>Bacteria</taxon>
        <taxon>Pseudomonadati</taxon>
        <taxon>Pseudomonadota</taxon>
        <taxon>Alphaproteobacteria</taxon>
        <taxon>Hyphomicrobiales</taxon>
        <taxon>Devosiaceae</taxon>
        <taxon>Devosia</taxon>
    </lineage>
</organism>
<evidence type="ECO:0000256" key="6">
    <source>
        <dbReference type="SAM" id="Phobius"/>
    </source>
</evidence>
<comment type="subcellular location">
    <subcellularLocation>
        <location evidence="1">Cell membrane</location>
        <topology evidence="1">Multi-pass membrane protein</topology>
    </subcellularLocation>
</comment>
<gene>
    <name evidence="7" type="ORF">SAMN02983003_0196</name>
</gene>
<dbReference type="InterPro" id="IPR005495">
    <property type="entry name" value="LptG/LptF_permease"/>
</dbReference>
<sequence>MKRLPLYLARLFASDTAQLFAVAIFLLYLIQCLRIFDLVAVRGQNILTLLGQATLALPPLMIVFFYVCLGIGIGRALRGLQASHELHIIHASARVPALLQALLMTIGGGALGVLVLTHIFEPVANRNINEWSAAIAADLVGRTLLPNRFVEVAPGVTVVIGGRAGNGEITDFFADDARSPEQRRTYVAAQATVGMDEDGYVLQLREGKLQYMTATGQYSEVAFDRYDMAVDRLTGAVEDRDLVAETATPALLAAASANGGLSPAAVEAIFRRSAEALRVIGLGLLAGAIAAFPHGRRTRRQLPLEIGILLLAFFERGLNMVLPVPRPWDAFSGSLVLLLVAICMWVWKLQLLRPMRLKRSAP</sequence>
<proteinExistence type="predicted"/>
<evidence type="ECO:0000256" key="3">
    <source>
        <dbReference type="ARBA" id="ARBA00022692"/>
    </source>
</evidence>
<keyword evidence="3 6" id="KW-0812">Transmembrane</keyword>
<feature type="transmembrane region" description="Helical" evidence="6">
    <location>
        <begin position="330"/>
        <end position="349"/>
    </location>
</feature>
<dbReference type="GO" id="GO:0015920">
    <property type="term" value="P:lipopolysaccharide transport"/>
    <property type="evidence" value="ECO:0007669"/>
    <property type="project" value="TreeGrafter"/>
</dbReference>
<protein>
    <submittedName>
        <fullName evidence="7">Lipopolysaccharide export system permease protein</fullName>
    </submittedName>
</protein>
<dbReference type="AlphaFoldDB" id="A0A1K2HSH0"/>
<dbReference type="EMBL" id="FPKU01000001">
    <property type="protein sequence ID" value="SFZ80897.1"/>
    <property type="molecule type" value="Genomic_DNA"/>
</dbReference>
<dbReference type="PANTHER" id="PTHR33529">
    <property type="entry name" value="SLR0882 PROTEIN-RELATED"/>
    <property type="match status" value="1"/>
</dbReference>
<name>A0A1K2HSH0_9HYPH</name>
<evidence type="ECO:0000313" key="8">
    <source>
        <dbReference type="Proteomes" id="UP000183447"/>
    </source>
</evidence>
<evidence type="ECO:0000256" key="2">
    <source>
        <dbReference type="ARBA" id="ARBA00022475"/>
    </source>
</evidence>
<evidence type="ECO:0000256" key="4">
    <source>
        <dbReference type="ARBA" id="ARBA00022989"/>
    </source>
</evidence>
<evidence type="ECO:0000256" key="1">
    <source>
        <dbReference type="ARBA" id="ARBA00004651"/>
    </source>
</evidence>
<keyword evidence="2" id="KW-1003">Cell membrane</keyword>
<evidence type="ECO:0000256" key="5">
    <source>
        <dbReference type="ARBA" id="ARBA00023136"/>
    </source>
</evidence>
<keyword evidence="8" id="KW-1185">Reference proteome</keyword>
<keyword evidence="5 6" id="KW-0472">Membrane</keyword>
<dbReference type="SUPFAM" id="SSF55326">
    <property type="entry name" value="PurM N-terminal domain-like"/>
    <property type="match status" value="1"/>
</dbReference>
<reference evidence="7 8" key="1">
    <citation type="submission" date="2016-11" db="EMBL/GenBank/DDBJ databases">
        <authorList>
            <person name="Jaros S."/>
            <person name="Januszkiewicz K."/>
            <person name="Wedrychowicz H."/>
        </authorList>
    </citation>
    <scope>NUCLEOTIDE SEQUENCE [LARGE SCALE GENOMIC DNA]</scope>
    <source>
        <strain evidence="7 8">ATCC 23634</strain>
    </source>
</reference>
<accession>A0A1K2HSH0</accession>
<dbReference type="InterPro" id="IPR036921">
    <property type="entry name" value="PurM-like_N_sf"/>
</dbReference>
<dbReference type="Proteomes" id="UP000183447">
    <property type="component" value="Unassembled WGS sequence"/>
</dbReference>
<evidence type="ECO:0000313" key="7">
    <source>
        <dbReference type="EMBL" id="SFZ80897.1"/>
    </source>
</evidence>
<feature type="transmembrane region" description="Helical" evidence="6">
    <location>
        <begin position="56"/>
        <end position="77"/>
    </location>
</feature>
<keyword evidence="4 6" id="KW-1133">Transmembrane helix</keyword>
<feature type="transmembrane region" description="Helical" evidence="6">
    <location>
        <begin position="12"/>
        <end position="36"/>
    </location>
</feature>
<feature type="transmembrane region" description="Helical" evidence="6">
    <location>
        <begin position="276"/>
        <end position="294"/>
    </location>
</feature>
<dbReference type="RefSeq" id="WP_072338551.1">
    <property type="nucleotide sequence ID" value="NZ_FPKU01000001.1"/>
</dbReference>
<dbReference type="STRING" id="665118.SAMN02983003_0196"/>
<dbReference type="PANTHER" id="PTHR33529:SF6">
    <property type="entry name" value="YJGP_YJGQ FAMILY PERMEASE"/>
    <property type="match status" value="1"/>
</dbReference>